<protein>
    <submittedName>
        <fullName evidence="2">Uncharacterized protein</fullName>
    </submittedName>
</protein>
<proteinExistence type="predicted"/>
<name>B7F3P0_ORYSJ</name>
<sequence>MGRVMELLDARSTWRWVAADDRLWAPKVPPPLSLITACTAPVRRIACEGHSIPPHEWLIEQWLLSCLLLGSSIPYSGVVLIRSFYRILIY</sequence>
<gene>
    <name evidence="2" type="primary">P0486H12.16-1</name>
    <name evidence="1" type="synonym">P0457B11.29-1</name>
</gene>
<evidence type="ECO:0000313" key="3">
    <source>
        <dbReference type="Proteomes" id="UP000000763"/>
    </source>
</evidence>
<evidence type="ECO:0000313" key="1">
    <source>
        <dbReference type="EMBL" id="BAD32847.1"/>
    </source>
</evidence>
<reference evidence="1" key="1">
    <citation type="submission" date="2001-05" db="EMBL/GenBank/DDBJ databases">
        <title>Oryza sativa nipponbare(GA3) genomic DNA, chromosome 6, PAC clone:P0457B11.</title>
        <authorList>
            <person name="Sasaki T."/>
            <person name="Matsumoto T."/>
            <person name="Yamamoto K."/>
        </authorList>
    </citation>
    <scope>NUCLEOTIDE SEQUENCE</scope>
</reference>
<evidence type="ECO:0000313" key="2">
    <source>
        <dbReference type="EMBL" id="BAD35454.1"/>
    </source>
</evidence>
<dbReference type="EMBL" id="AP003615">
    <property type="protein sequence ID" value="BAD35454.1"/>
    <property type="molecule type" value="Genomic_DNA"/>
</dbReference>
<accession>B7F3P0</accession>
<dbReference type="Proteomes" id="UP000000763">
    <property type="component" value="Chromosome 6"/>
</dbReference>
<dbReference type="EMBL" id="AP003612">
    <property type="protein sequence ID" value="BAD32847.1"/>
    <property type="molecule type" value="Genomic_DNA"/>
</dbReference>
<reference evidence="3" key="3">
    <citation type="journal article" date="2005" name="Nature">
        <title>The map-based sequence of the rice genome.</title>
        <authorList>
            <consortium name="International rice genome sequencing project (IRGSP)"/>
            <person name="Matsumoto T."/>
            <person name="Wu J."/>
            <person name="Kanamori H."/>
            <person name="Katayose Y."/>
            <person name="Fujisawa M."/>
            <person name="Namiki N."/>
            <person name="Mizuno H."/>
            <person name="Yamamoto K."/>
            <person name="Antonio B.A."/>
            <person name="Baba T."/>
            <person name="Sakata K."/>
            <person name="Nagamura Y."/>
            <person name="Aoki H."/>
            <person name="Arikawa K."/>
            <person name="Arita K."/>
            <person name="Bito T."/>
            <person name="Chiden Y."/>
            <person name="Fujitsuka N."/>
            <person name="Fukunaka R."/>
            <person name="Hamada M."/>
            <person name="Harada C."/>
            <person name="Hayashi A."/>
            <person name="Hijishita S."/>
            <person name="Honda M."/>
            <person name="Hosokawa S."/>
            <person name="Ichikawa Y."/>
            <person name="Idonuma A."/>
            <person name="Iijima M."/>
            <person name="Ikeda M."/>
            <person name="Ikeno M."/>
            <person name="Ito K."/>
            <person name="Ito S."/>
            <person name="Ito T."/>
            <person name="Ito Y."/>
            <person name="Ito Y."/>
            <person name="Iwabuchi A."/>
            <person name="Kamiya K."/>
            <person name="Karasawa W."/>
            <person name="Kurita K."/>
            <person name="Katagiri S."/>
            <person name="Kikuta A."/>
            <person name="Kobayashi H."/>
            <person name="Kobayashi N."/>
            <person name="Machita K."/>
            <person name="Maehara T."/>
            <person name="Masukawa M."/>
            <person name="Mizubayashi T."/>
            <person name="Mukai Y."/>
            <person name="Nagasaki H."/>
            <person name="Nagata Y."/>
            <person name="Naito S."/>
            <person name="Nakashima M."/>
            <person name="Nakama Y."/>
            <person name="Nakamichi Y."/>
            <person name="Nakamura M."/>
            <person name="Meguro A."/>
            <person name="Negishi M."/>
            <person name="Ohta I."/>
            <person name="Ohta T."/>
            <person name="Okamoto M."/>
            <person name="Ono N."/>
            <person name="Saji S."/>
            <person name="Sakaguchi M."/>
            <person name="Sakai K."/>
            <person name="Shibata M."/>
            <person name="Shimokawa T."/>
            <person name="Song J."/>
            <person name="Takazaki Y."/>
            <person name="Terasawa K."/>
            <person name="Tsugane M."/>
            <person name="Tsuji K."/>
            <person name="Ueda S."/>
            <person name="Waki K."/>
            <person name="Yamagata H."/>
            <person name="Yamamoto M."/>
            <person name="Yamamoto S."/>
            <person name="Yamane H."/>
            <person name="Yoshiki S."/>
            <person name="Yoshihara R."/>
            <person name="Yukawa K."/>
            <person name="Zhong H."/>
            <person name="Yano M."/>
            <person name="Yuan Q."/>
            <person name="Ouyang S."/>
            <person name="Liu J."/>
            <person name="Jones K.M."/>
            <person name="Gansberger K."/>
            <person name="Moffat K."/>
            <person name="Hill J."/>
            <person name="Bera J."/>
            <person name="Fadrosh D."/>
            <person name="Jin S."/>
            <person name="Johri S."/>
            <person name="Kim M."/>
            <person name="Overton L."/>
            <person name="Reardon M."/>
            <person name="Tsitrin T."/>
            <person name="Vuong H."/>
            <person name="Weaver B."/>
            <person name="Ciecko A."/>
            <person name="Tallon L."/>
            <person name="Jackson J."/>
            <person name="Pai G."/>
            <person name="Aken S.V."/>
            <person name="Utterback T."/>
            <person name="Reidmuller S."/>
            <person name="Feldblyum T."/>
            <person name="Hsiao J."/>
            <person name="Zismann V."/>
            <person name="Iobst S."/>
            <person name="de Vazeille A.R."/>
            <person name="Buell C.R."/>
            <person name="Ying K."/>
            <person name="Li Y."/>
            <person name="Lu T."/>
            <person name="Huang Y."/>
            <person name="Zhao Q."/>
            <person name="Feng Q."/>
            <person name="Zhang L."/>
            <person name="Zhu J."/>
            <person name="Weng Q."/>
            <person name="Mu J."/>
            <person name="Lu Y."/>
            <person name="Fan D."/>
            <person name="Liu Y."/>
            <person name="Guan J."/>
            <person name="Zhang Y."/>
            <person name="Yu S."/>
            <person name="Liu X."/>
            <person name="Zhang Y."/>
            <person name="Hong G."/>
            <person name="Han B."/>
            <person name="Choisne N."/>
            <person name="Demange N."/>
            <person name="Orjeda G."/>
            <person name="Samain S."/>
            <person name="Cattolico L."/>
            <person name="Pelletier E."/>
            <person name="Couloux A."/>
            <person name="Segurens B."/>
            <person name="Wincker P."/>
            <person name="D'Hont A."/>
            <person name="Scarpelli C."/>
            <person name="Weissenbach J."/>
            <person name="Salanoubat M."/>
            <person name="Quetier F."/>
            <person name="Yu Y."/>
            <person name="Kim H.R."/>
            <person name="Rambo T."/>
            <person name="Currie J."/>
            <person name="Collura K."/>
            <person name="Luo M."/>
            <person name="Yang T."/>
            <person name="Ammiraju J.S.S."/>
            <person name="Engler F."/>
            <person name="Soderlund C."/>
            <person name="Wing R.A."/>
            <person name="Palmer L.E."/>
            <person name="de la Bastide M."/>
            <person name="Spiegel L."/>
            <person name="Nascimento L."/>
            <person name="Zutavern T."/>
            <person name="O'Shaughnessy A."/>
            <person name="Dike S."/>
            <person name="Dedhia N."/>
            <person name="Preston R."/>
            <person name="Balija V."/>
            <person name="McCombie W.R."/>
            <person name="Chow T."/>
            <person name="Chen H."/>
            <person name="Chung M."/>
            <person name="Chen C."/>
            <person name="Shaw J."/>
            <person name="Wu H."/>
            <person name="Hsiao K."/>
            <person name="Chao Y."/>
            <person name="Chu M."/>
            <person name="Cheng C."/>
            <person name="Hour A."/>
            <person name="Lee P."/>
            <person name="Lin S."/>
            <person name="Lin Y."/>
            <person name="Liou J."/>
            <person name="Liu S."/>
            <person name="Hsing Y."/>
            <person name="Raghuvanshi S."/>
            <person name="Mohanty A."/>
            <person name="Bharti A.K."/>
            <person name="Gaur A."/>
            <person name="Gupta V."/>
            <person name="Kumar D."/>
            <person name="Ravi V."/>
            <person name="Vij S."/>
            <person name="Kapur A."/>
            <person name="Khurana P."/>
            <person name="Khurana P."/>
            <person name="Khurana J.P."/>
            <person name="Tyagi A.K."/>
            <person name="Gaikwad K."/>
            <person name="Singh A."/>
            <person name="Dalal V."/>
            <person name="Srivastava S."/>
            <person name="Dixit A."/>
            <person name="Pal A.K."/>
            <person name="Ghazi I.A."/>
            <person name="Yadav M."/>
            <person name="Pandit A."/>
            <person name="Bhargava A."/>
            <person name="Sureshbabu K."/>
            <person name="Batra K."/>
            <person name="Sharma T.R."/>
            <person name="Mohapatra T."/>
            <person name="Singh N.K."/>
            <person name="Messing J."/>
            <person name="Nelson A.B."/>
            <person name="Fuks G."/>
            <person name="Kavchok S."/>
            <person name="Keizer G."/>
            <person name="Linton E."/>
            <person name="Llaca V."/>
            <person name="Song R."/>
            <person name="Tanyolac B."/>
            <person name="Young S."/>
            <person name="Ho-Il K."/>
            <person name="Hahn J.H."/>
            <person name="Sangsakoo G."/>
            <person name="Vanavichit A."/>
            <person name="de Mattos Luiz.A.T."/>
            <person name="Zimmer P.D."/>
            <person name="Malone G."/>
            <person name="Dellagostin O."/>
            <person name="de Oliveira A.C."/>
            <person name="Bevan M."/>
            <person name="Bancroft I."/>
            <person name="Minx P."/>
            <person name="Cordum H."/>
            <person name="Wilson R."/>
            <person name="Cheng Z."/>
            <person name="Jin W."/>
            <person name="Jiang J."/>
            <person name="Leong S.A."/>
            <person name="Iwama H."/>
            <person name="Gojobori T."/>
            <person name="Itoh T."/>
            <person name="Niimura Y."/>
            <person name="Fujii Y."/>
            <person name="Habara T."/>
            <person name="Sakai H."/>
            <person name="Sato Y."/>
            <person name="Wilson G."/>
            <person name="Kumar K."/>
            <person name="McCouch S."/>
            <person name="Juretic N."/>
            <person name="Hoen D."/>
            <person name="Wright S."/>
            <person name="Bruskiewich R."/>
            <person name="Bureau T."/>
            <person name="Miyao A."/>
            <person name="Hirochika H."/>
            <person name="Nishikawa T."/>
            <person name="Kadowaki K."/>
            <person name="Sugiura M."/>
            <person name="Burr B."/>
            <person name="Sasaki T."/>
        </authorList>
    </citation>
    <scope>NUCLEOTIDE SEQUENCE [LARGE SCALE GENOMIC DNA]</scope>
    <source>
        <strain evidence="3">cv. Nipponbare</strain>
    </source>
</reference>
<dbReference type="AlphaFoldDB" id="B7F3P0"/>
<organism evidence="2 3">
    <name type="scientific">Oryza sativa subsp. japonica</name>
    <name type="common">Rice</name>
    <dbReference type="NCBI Taxonomy" id="39947"/>
    <lineage>
        <taxon>Eukaryota</taxon>
        <taxon>Viridiplantae</taxon>
        <taxon>Streptophyta</taxon>
        <taxon>Embryophyta</taxon>
        <taxon>Tracheophyta</taxon>
        <taxon>Spermatophyta</taxon>
        <taxon>Magnoliopsida</taxon>
        <taxon>Liliopsida</taxon>
        <taxon>Poales</taxon>
        <taxon>Poaceae</taxon>
        <taxon>BOP clade</taxon>
        <taxon>Oryzoideae</taxon>
        <taxon>Oryzeae</taxon>
        <taxon>Oryzinae</taxon>
        <taxon>Oryza</taxon>
        <taxon>Oryza sativa</taxon>
    </lineage>
</organism>
<reference evidence="2" key="2">
    <citation type="submission" date="2001-05" db="EMBL/GenBank/DDBJ databases">
        <title>Oryza sativa nipponbare(GA3) genomic DNA, chromosome 6, PAC clone:P0486H12.</title>
        <authorList>
            <person name="Sasaki T."/>
            <person name="Matsumoto T."/>
            <person name="Yamamoto K."/>
        </authorList>
    </citation>
    <scope>NUCLEOTIDE SEQUENCE</scope>
</reference>
<reference evidence="3" key="4">
    <citation type="journal article" date="2008" name="Nucleic Acids Res.">
        <title>The rice annotation project database (RAP-DB): 2008 update.</title>
        <authorList>
            <consortium name="The rice annotation project (RAP)"/>
        </authorList>
    </citation>
    <scope>GENOME REANNOTATION</scope>
    <source>
        <strain evidence="3">cv. Nipponbare</strain>
    </source>
</reference>